<dbReference type="PANTHER" id="PTHR42781">
    <property type="entry name" value="SPERMIDINE/PUTRESCINE IMPORT ATP-BINDING PROTEIN POTA"/>
    <property type="match status" value="1"/>
</dbReference>
<evidence type="ECO:0000313" key="5">
    <source>
        <dbReference type="EMBL" id="MFD1836039.1"/>
    </source>
</evidence>
<dbReference type="PROSITE" id="PS00211">
    <property type="entry name" value="ABC_TRANSPORTER_1"/>
    <property type="match status" value="1"/>
</dbReference>
<dbReference type="RefSeq" id="WP_343905312.1">
    <property type="nucleotide sequence ID" value="NZ_BAAAIS010000003.1"/>
</dbReference>
<dbReference type="PANTHER" id="PTHR42781:SF4">
    <property type="entry name" value="SPERMIDINE_PUTRESCINE IMPORT ATP-BINDING PROTEIN POTA"/>
    <property type="match status" value="1"/>
</dbReference>
<evidence type="ECO:0000256" key="1">
    <source>
        <dbReference type="ARBA" id="ARBA00022448"/>
    </source>
</evidence>
<reference evidence="6" key="1">
    <citation type="journal article" date="2019" name="Int. J. Syst. Evol. Microbiol.">
        <title>The Global Catalogue of Microorganisms (GCM) 10K type strain sequencing project: providing services to taxonomists for standard genome sequencing and annotation.</title>
        <authorList>
            <consortium name="The Broad Institute Genomics Platform"/>
            <consortium name="The Broad Institute Genome Sequencing Center for Infectious Disease"/>
            <person name="Wu L."/>
            <person name="Ma J."/>
        </authorList>
    </citation>
    <scope>NUCLEOTIDE SEQUENCE [LARGE SCALE GENOMIC DNA]</scope>
    <source>
        <strain evidence="6">JCM 11650</strain>
    </source>
</reference>
<evidence type="ECO:0000256" key="3">
    <source>
        <dbReference type="ARBA" id="ARBA00022840"/>
    </source>
</evidence>
<evidence type="ECO:0000259" key="4">
    <source>
        <dbReference type="PROSITE" id="PS50893"/>
    </source>
</evidence>
<dbReference type="EMBL" id="JBHUFL010000003">
    <property type="protein sequence ID" value="MFD1836039.1"/>
    <property type="molecule type" value="Genomic_DNA"/>
</dbReference>
<dbReference type="InterPro" id="IPR003593">
    <property type="entry name" value="AAA+_ATPase"/>
</dbReference>
<dbReference type="SUPFAM" id="SSF50331">
    <property type="entry name" value="MOP-like"/>
    <property type="match status" value="1"/>
</dbReference>
<dbReference type="InterPro" id="IPR017871">
    <property type="entry name" value="ABC_transporter-like_CS"/>
</dbReference>
<dbReference type="InterPro" id="IPR008995">
    <property type="entry name" value="Mo/tungstate-bd_C_term_dom"/>
</dbReference>
<evidence type="ECO:0000256" key="2">
    <source>
        <dbReference type="ARBA" id="ARBA00022741"/>
    </source>
</evidence>
<protein>
    <submittedName>
        <fullName evidence="5">Sulfate/molybdate ABC transporter ATP-binding protein</fullName>
    </submittedName>
</protein>
<dbReference type="InterPro" id="IPR027417">
    <property type="entry name" value="P-loop_NTPase"/>
</dbReference>
<comment type="caution">
    <text evidence="5">The sequence shown here is derived from an EMBL/GenBank/DDBJ whole genome shotgun (WGS) entry which is preliminary data.</text>
</comment>
<gene>
    <name evidence="5" type="ORF">ACFSDA_13275</name>
</gene>
<dbReference type="Pfam" id="PF00005">
    <property type="entry name" value="ABC_tran"/>
    <property type="match status" value="1"/>
</dbReference>
<keyword evidence="3 5" id="KW-0067">ATP-binding</keyword>
<dbReference type="InterPro" id="IPR003439">
    <property type="entry name" value="ABC_transporter-like_ATP-bd"/>
</dbReference>
<dbReference type="Gene3D" id="3.40.50.300">
    <property type="entry name" value="P-loop containing nucleotide triphosphate hydrolases"/>
    <property type="match status" value="1"/>
</dbReference>
<organism evidence="5 6">
    <name type="scientific">Brachybacterium rhamnosum</name>
    <dbReference type="NCBI Taxonomy" id="173361"/>
    <lineage>
        <taxon>Bacteria</taxon>
        <taxon>Bacillati</taxon>
        <taxon>Actinomycetota</taxon>
        <taxon>Actinomycetes</taxon>
        <taxon>Micrococcales</taxon>
        <taxon>Dermabacteraceae</taxon>
        <taxon>Brachybacterium</taxon>
    </lineage>
</organism>
<keyword evidence="1" id="KW-0813">Transport</keyword>
<feature type="domain" description="ABC transporter" evidence="4">
    <location>
        <begin position="3"/>
        <end position="235"/>
    </location>
</feature>
<dbReference type="InterPro" id="IPR050093">
    <property type="entry name" value="ABC_SmlMolc_Importer"/>
</dbReference>
<proteinExistence type="predicted"/>
<evidence type="ECO:0000313" key="6">
    <source>
        <dbReference type="Proteomes" id="UP001597280"/>
    </source>
</evidence>
<sequence>MSLHVEAQVPERGLDLALDLPAGRTLALVGPNGAGKSSLLALLGGDLRPARGEVVLGGRVLTSVRPGGRTVQVPAHARRVATLGQEAHLIPHLTALGNVAFPLRARGVPRRDARARAHELLAEVGAADLAERRPGRLSGGQQQRVAIARALAADPELLLLDEPMSALDVDAAAEIRALLPRFLEGRSAVVVTHDVLDAITMAHDVLVLEGGEVQDRGPTADLLARPRTAFAARFAGLALLHGRAGAAPTAGGVAEGAGAVDPTGVPGTDQDAALRLPTGELIQGRRSGDLREGDPALAALRPAAVTLAPSTGDRTAGTVLARTVTGLEPRGDLVRVRTADLEADLAPEAVAAGTLRPGSDVRLLVPRDAVTIYPAR</sequence>
<dbReference type="SUPFAM" id="SSF52540">
    <property type="entry name" value="P-loop containing nucleoside triphosphate hydrolases"/>
    <property type="match status" value="1"/>
</dbReference>
<dbReference type="PROSITE" id="PS50893">
    <property type="entry name" value="ABC_TRANSPORTER_2"/>
    <property type="match status" value="1"/>
</dbReference>
<keyword evidence="6" id="KW-1185">Reference proteome</keyword>
<dbReference type="GO" id="GO:0005524">
    <property type="term" value="F:ATP binding"/>
    <property type="evidence" value="ECO:0007669"/>
    <property type="project" value="UniProtKB-KW"/>
</dbReference>
<accession>A0ABW4PYY9</accession>
<dbReference type="Proteomes" id="UP001597280">
    <property type="component" value="Unassembled WGS sequence"/>
</dbReference>
<keyword evidence="2" id="KW-0547">Nucleotide-binding</keyword>
<name>A0ABW4PYY9_9MICO</name>
<dbReference type="SMART" id="SM00382">
    <property type="entry name" value="AAA"/>
    <property type="match status" value="1"/>
</dbReference>